<keyword evidence="3 5" id="KW-1015">Disulfide bond</keyword>
<protein>
    <recommendedName>
        <fullName evidence="8">Chitin-binding type-1 domain-containing protein</fullName>
    </recommendedName>
</protein>
<feature type="domain" description="Chitin-binding type-1" evidence="8">
    <location>
        <begin position="126"/>
        <end position="172"/>
    </location>
</feature>
<feature type="disulfide bond" evidence="5">
    <location>
        <begin position="143"/>
        <end position="157"/>
    </location>
</feature>
<keyword evidence="10" id="KW-1185">Reference proteome</keyword>
<dbReference type="PANTHER" id="PTHR47849">
    <property type="entry name" value="CHITIN-BINDING LECTIN 1"/>
    <property type="match status" value="1"/>
</dbReference>
<feature type="domain" description="Chitin-binding type-1" evidence="8">
    <location>
        <begin position="646"/>
        <end position="689"/>
    </location>
</feature>
<dbReference type="SMART" id="SM00270">
    <property type="entry name" value="ChtBD1"/>
    <property type="match status" value="4"/>
</dbReference>
<keyword evidence="2 6" id="KW-0378">Hydrolase</keyword>
<feature type="disulfide bond" evidence="5">
    <location>
        <begin position="129"/>
        <end position="144"/>
    </location>
</feature>
<evidence type="ECO:0000313" key="9">
    <source>
        <dbReference type="EMBL" id="WIA15785.1"/>
    </source>
</evidence>
<proteinExistence type="predicted"/>
<feature type="disulfide bond" evidence="5">
    <location>
        <begin position="599"/>
        <end position="611"/>
    </location>
</feature>
<organism evidence="9 10">
    <name type="scientific">Tetradesmus obliquus</name>
    <name type="common">Green alga</name>
    <name type="synonym">Acutodesmus obliquus</name>
    <dbReference type="NCBI Taxonomy" id="3088"/>
    <lineage>
        <taxon>Eukaryota</taxon>
        <taxon>Viridiplantae</taxon>
        <taxon>Chlorophyta</taxon>
        <taxon>core chlorophytes</taxon>
        <taxon>Chlorophyceae</taxon>
        <taxon>CS clade</taxon>
        <taxon>Sphaeropleales</taxon>
        <taxon>Scenedesmaceae</taxon>
        <taxon>Tetradesmus</taxon>
    </lineage>
</organism>
<reference evidence="9 10" key="1">
    <citation type="submission" date="2023-05" db="EMBL/GenBank/DDBJ databases">
        <title>A 100% complete, gapless, phased diploid assembly of the Scenedesmus obliquus UTEX 3031 genome.</title>
        <authorList>
            <person name="Biondi T.C."/>
            <person name="Hanschen E.R."/>
            <person name="Kwon T."/>
            <person name="Eng W."/>
            <person name="Kruse C.P.S."/>
            <person name="Koehler S.I."/>
            <person name="Kunde Y."/>
            <person name="Gleasner C.D."/>
            <person name="You Mak K.T."/>
            <person name="Polle J."/>
            <person name="Hovde B.T."/>
            <person name="Starkenburg S.R."/>
        </authorList>
    </citation>
    <scope>NUCLEOTIDE SEQUENCE [LARGE SCALE GENOMIC DNA]</scope>
    <source>
        <strain evidence="9 10">DOE0152z</strain>
    </source>
</reference>
<feature type="disulfide bond" evidence="5">
    <location>
        <begin position="138"/>
        <end position="150"/>
    </location>
</feature>
<evidence type="ECO:0000313" key="10">
    <source>
        <dbReference type="Proteomes" id="UP001244341"/>
    </source>
</evidence>
<dbReference type="PROSITE" id="PS00026">
    <property type="entry name" value="CHIT_BIND_I_1"/>
    <property type="match status" value="1"/>
</dbReference>
<dbReference type="Pfam" id="PF00704">
    <property type="entry name" value="Glyco_hydro_18"/>
    <property type="match status" value="1"/>
</dbReference>
<evidence type="ECO:0000256" key="4">
    <source>
        <dbReference type="ARBA" id="ARBA00023295"/>
    </source>
</evidence>
<dbReference type="Gene3D" id="3.30.60.10">
    <property type="entry name" value="Endochitinase-like"/>
    <property type="match status" value="4"/>
</dbReference>
<dbReference type="InterPro" id="IPR001223">
    <property type="entry name" value="Glyco_hydro18_cat"/>
</dbReference>
<dbReference type="CDD" id="cd00035">
    <property type="entry name" value="ChtBD1"/>
    <property type="match status" value="1"/>
</dbReference>
<feature type="disulfide bond" evidence="5">
    <location>
        <begin position="663"/>
        <end position="677"/>
    </location>
</feature>
<gene>
    <name evidence="9" type="ORF">OEZ85_002398</name>
</gene>
<feature type="disulfide bond" evidence="5">
    <location>
        <begin position="85"/>
        <end position="99"/>
    </location>
</feature>
<dbReference type="SUPFAM" id="SSF57625">
    <property type="entry name" value="Invertebrate chitin-binding proteins"/>
    <property type="match status" value="1"/>
</dbReference>
<evidence type="ECO:0000256" key="2">
    <source>
        <dbReference type="ARBA" id="ARBA00022801"/>
    </source>
</evidence>
<evidence type="ECO:0000256" key="1">
    <source>
        <dbReference type="ARBA" id="ARBA00022669"/>
    </source>
</evidence>
<dbReference type="SUPFAM" id="SSF51445">
    <property type="entry name" value="(Trans)glycosidases"/>
    <property type="match status" value="1"/>
</dbReference>
<dbReference type="PROSITE" id="PS01095">
    <property type="entry name" value="GH18_1"/>
    <property type="match status" value="1"/>
</dbReference>
<keyword evidence="4 6" id="KW-0326">Glycosidase</keyword>
<name>A0ABY8U3I6_TETOB</name>
<evidence type="ECO:0000256" key="6">
    <source>
        <dbReference type="RuleBase" id="RU000489"/>
    </source>
</evidence>
<dbReference type="InterPro" id="IPR036508">
    <property type="entry name" value="Chitin-bd_dom_sf"/>
</dbReference>
<evidence type="ECO:0000256" key="5">
    <source>
        <dbReference type="PROSITE-ProRule" id="PRU00261"/>
    </source>
</evidence>
<feature type="disulfide bond" evidence="5">
    <location>
        <begin position="80"/>
        <end position="92"/>
    </location>
</feature>
<dbReference type="SUPFAM" id="SSF57016">
    <property type="entry name" value="Plant lectins/antimicrobial peptides"/>
    <property type="match status" value="4"/>
</dbReference>
<dbReference type="InterPro" id="IPR017853">
    <property type="entry name" value="GH"/>
</dbReference>
<dbReference type="PROSITE" id="PS50941">
    <property type="entry name" value="CHIT_BIND_I_2"/>
    <property type="match status" value="4"/>
</dbReference>
<feature type="region of interest" description="Disordered" evidence="7">
    <location>
        <begin position="174"/>
        <end position="223"/>
    </location>
</feature>
<evidence type="ECO:0000256" key="7">
    <source>
        <dbReference type="SAM" id="MobiDB-lite"/>
    </source>
</evidence>
<dbReference type="EMBL" id="CP126213">
    <property type="protein sequence ID" value="WIA15785.1"/>
    <property type="molecule type" value="Genomic_DNA"/>
</dbReference>
<feature type="disulfide bond" evidence="5">
    <location>
        <begin position="604"/>
        <end position="618"/>
    </location>
</feature>
<sequence>MVILPFSQPATGRTCQRRAPQYRACSSGTKFDESAQRCVAAANVDCLQAALARPDPAATCSGGPTPDGTCGAGRPGNYCCWAGQCCSLYGICGWTPSHCDVNNGCQVGYGNCTGVLRDPRCFFNFDGTCGSGGKGACCGSGLCCSAASICGNSPAHCSIQKGCQQQYGACSGTTASPSPRPSSSPALSPGPSPSPAPKSPSPSPSPSPQPGSPSPPPSPRPPGAVLPAGPLLVGYYESLGSVVLAGPLLVGYYESWSDPGAASGAAMDLSKLPGYVNMVMLSFARPDCNYTRGARISSQEQWWAATGLLFNSPLPVVADAVRLLKSGRPNTRVLLSVGGSDFTNFAALNVQCLAALVADLGLDGVDIDYEVQTSCTAAAGKVSCTTDAEMVAVAAALRAAFPAGRYILATATGATSMYGEGVFANAQPTWSSSKGQGLAMARSAAGQALDLVTIMAYLIGDVSTSGFDWREAYRAHKAIWRSQAVAIGIMVPPEVWGNHVLTLPEVQQRAAYAQQQAAGSQFGIMLWSLQLSTGCPNPRQIMQAACSVYGMAGCEADLPFSLQRICGNSSQAGSSPQPGCPGGTAGSGCGAWQGLGICCPAGQCCSMYGFCGTGSSYCDTSLGCQAGYGSCSGTPLPAGCAGINPNGRCGSSQGGFCCSIGNCCSAGGWCGSSADHCGSGCQQGYGKCN</sequence>
<feature type="domain" description="Chitin-binding type-1" evidence="8">
    <location>
        <begin position="67"/>
        <end position="114"/>
    </location>
</feature>
<dbReference type="InterPro" id="IPR001579">
    <property type="entry name" value="Glyco_hydro_18_chit_AS"/>
</dbReference>
<dbReference type="PANTHER" id="PTHR47849:SF8">
    <property type="entry name" value="LECTIN"/>
    <property type="match status" value="1"/>
</dbReference>
<evidence type="ECO:0000256" key="3">
    <source>
        <dbReference type="ARBA" id="ARBA00023157"/>
    </source>
</evidence>
<dbReference type="InterPro" id="IPR001002">
    <property type="entry name" value="Chitin-bd_1"/>
</dbReference>
<dbReference type="Gene3D" id="3.20.20.80">
    <property type="entry name" value="Glycosidases"/>
    <property type="match status" value="1"/>
</dbReference>
<accession>A0ABY8U3I6</accession>
<comment type="caution">
    <text evidence="5">Lacks conserved residue(s) required for the propagation of feature annotation.</text>
</comment>
<evidence type="ECO:0000259" key="8">
    <source>
        <dbReference type="PROSITE" id="PS50941"/>
    </source>
</evidence>
<keyword evidence="1 5" id="KW-0147">Chitin-binding</keyword>
<feature type="disulfide bond" evidence="5">
    <location>
        <begin position="649"/>
        <end position="664"/>
    </location>
</feature>
<feature type="compositionally biased region" description="Pro residues" evidence="7">
    <location>
        <begin position="178"/>
        <end position="223"/>
    </location>
</feature>
<dbReference type="InterPro" id="IPR036861">
    <property type="entry name" value="Endochitinase-like_sf"/>
</dbReference>
<dbReference type="Proteomes" id="UP001244341">
    <property type="component" value="Chromosome 6b"/>
</dbReference>
<dbReference type="InterPro" id="IPR018371">
    <property type="entry name" value="Chitin-binding_1_CS"/>
</dbReference>
<feature type="domain" description="Chitin-binding type-1" evidence="8">
    <location>
        <begin position="586"/>
        <end position="633"/>
    </location>
</feature>
<feature type="disulfide bond" evidence="5">
    <location>
        <begin position="658"/>
        <end position="670"/>
    </location>
</feature>